<dbReference type="SUPFAM" id="SSF159888">
    <property type="entry name" value="YdhG-like"/>
    <property type="match status" value="1"/>
</dbReference>
<dbReference type="Pfam" id="PF08818">
    <property type="entry name" value="DUF1801"/>
    <property type="match status" value="1"/>
</dbReference>
<dbReference type="InterPro" id="IPR014922">
    <property type="entry name" value="YdhG-like"/>
</dbReference>
<dbReference type="Proteomes" id="UP001236239">
    <property type="component" value="Unassembled WGS sequence"/>
</dbReference>
<accession>A0AAJ6P0Q2</accession>
<evidence type="ECO:0000313" key="2">
    <source>
        <dbReference type="EMBL" id="MDP8172922.1"/>
    </source>
</evidence>
<dbReference type="EMBL" id="JASAYQ010000008">
    <property type="protein sequence ID" value="MDP8172922.1"/>
    <property type="molecule type" value="Genomic_DNA"/>
</dbReference>
<dbReference type="RefSeq" id="WP_306373981.1">
    <property type="nucleotide sequence ID" value="NZ_JASAYK010000003.1"/>
</dbReference>
<gene>
    <name evidence="2" type="ORF">QJU93_06090</name>
</gene>
<evidence type="ECO:0000259" key="1">
    <source>
        <dbReference type="Pfam" id="PF08818"/>
    </source>
</evidence>
<sequence>MTELKITTNPEFETKLESYPDFVRDKMKNLRTLVIETAEEVPEITDLEETLKWGEPSFLTKTGSTLRMDWKEKTPNQYQMYFKCTSRLVETFKLVFGELFEYENNRAIIFQLDQEIPVVQLKKCIKATLMYHKVKDYLTLGI</sequence>
<proteinExistence type="predicted"/>
<organism evidence="2 3">
    <name type="scientific">Phocoenobacter skyensis</name>
    <dbReference type="NCBI Taxonomy" id="97481"/>
    <lineage>
        <taxon>Bacteria</taxon>
        <taxon>Pseudomonadati</taxon>
        <taxon>Pseudomonadota</taxon>
        <taxon>Gammaproteobacteria</taxon>
        <taxon>Pasteurellales</taxon>
        <taxon>Pasteurellaceae</taxon>
        <taxon>Phocoenobacter</taxon>
    </lineage>
</organism>
<reference evidence="2" key="1">
    <citation type="journal article" date="2023" name="Front. Microbiol.">
        <title>Phylogeography and host specificity of Pasteurellaceae pathogenic to sea-farmed fish in the north-east Atlantic.</title>
        <authorList>
            <person name="Gulla S."/>
            <person name="Colquhoun D.J."/>
            <person name="Olsen A.B."/>
            <person name="Spilsberg B."/>
            <person name="Lagesen K."/>
            <person name="Aakesson C.P."/>
            <person name="Strom S."/>
            <person name="Manji F."/>
            <person name="Birkbeck T.H."/>
            <person name="Nilsen H.K."/>
        </authorList>
    </citation>
    <scope>NUCLEOTIDE SEQUENCE</scope>
    <source>
        <strain evidence="2">TW16_20</strain>
    </source>
</reference>
<comment type="caution">
    <text evidence="2">The sequence shown here is derived from an EMBL/GenBank/DDBJ whole genome shotgun (WGS) entry which is preliminary data.</text>
</comment>
<protein>
    <submittedName>
        <fullName evidence="2">DUF1801 domain-containing protein</fullName>
    </submittedName>
</protein>
<evidence type="ECO:0000313" key="3">
    <source>
        <dbReference type="Proteomes" id="UP001236239"/>
    </source>
</evidence>
<feature type="domain" description="YdhG-like" evidence="1">
    <location>
        <begin position="24"/>
        <end position="128"/>
    </location>
</feature>
<name>A0AAJ6P0Q2_9PAST</name>
<dbReference type="AlphaFoldDB" id="A0AAJ6P0Q2"/>